<comment type="similarity">
    <text evidence="3">Belongs to the NRARP family.</text>
</comment>
<protein>
    <submittedName>
        <fullName evidence="6">ANK_REP_REGION domain-containing protein</fullName>
    </submittedName>
</protein>
<evidence type="ECO:0000256" key="5">
    <source>
        <dbReference type="SAM" id="MobiDB-lite"/>
    </source>
</evidence>
<keyword evidence="1" id="KW-0217">Developmental protein</keyword>
<dbReference type="EMBL" id="JABEBT010000001">
    <property type="protein sequence ID" value="KAF7640489.1"/>
    <property type="molecule type" value="Genomic_DNA"/>
</dbReference>
<name>A0A8T0A596_9BILA</name>
<evidence type="ECO:0000256" key="3">
    <source>
        <dbReference type="ARBA" id="ARBA00038386"/>
    </source>
</evidence>
<dbReference type="SUPFAM" id="SSF102645">
    <property type="entry name" value="CoaB-like"/>
    <property type="match status" value="1"/>
</dbReference>
<dbReference type="PRINTS" id="PR01415">
    <property type="entry name" value="ANKYRIN"/>
</dbReference>
<gene>
    <name evidence="6" type="ORF">Mgra_00000312</name>
</gene>
<dbReference type="SMART" id="SM00248">
    <property type="entry name" value="ANK"/>
    <property type="match status" value="5"/>
</dbReference>
<feature type="repeat" description="ANK" evidence="4">
    <location>
        <begin position="219"/>
        <end position="251"/>
    </location>
</feature>
<dbReference type="PANTHER" id="PTHR24179:SF21">
    <property type="entry name" value="MYOSIN BINDING SUBUNIT, ISOFORM O"/>
    <property type="match status" value="1"/>
</dbReference>
<evidence type="ECO:0000256" key="4">
    <source>
        <dbReference type="PROSITE-ProRule" id="PRU00023"/>
    </source>
</evidence>
<dbReference type="Pfam" id="PF12796">
    <property type="entry name" value="Ank_2"/>
    <property type="match status" value="2"/>
</dbReference>
<feature type="repeat" description="ANK" evidence="4">
    <location>
        <begin position="93"/>
        <end position="125"/>
    </location>
</feature>
<organism evidence="6 7">
    <name type="scientific">Meloidogyne graminicola</name>
    <dbReference type="NCBI Taxonomy" id="189291"/>
    <lineage>
        <taxon>Eukaryota</taxon>
        <taxon>Metazoa</taxon>
        <taxon>Ecdysozoa</taxon>
        <taxon>Nematoda</taxon>
        <taxon>Chromadorea</taxon>
        <taxon>Rhabditida</taxon>
        <taxon>Tylenchina</taxon>
        <taxon>Tylenchomorpha</taxon>
        <taxon>Tylenchoidea</taxon>
        <taxon>Meloidogynidae</taxon>
        <taxon>Meloidogyninae</taxon>
        <taxon>Meloidogyne</taxon>
    </lineage>
</organism>
<dbReference type="CDD" id="cd21930">
    <property type="entry name" value="IPD_PPP1R12"/>
    <property type="match status" value="1"/>
</dbReference>
<dbReference type="Gene3D" id="3.40.50.10300">
    <property type="entry name" value="CoaB-like"/>
    <property type="match status" value="2"/>
</dbReference>
<evidence type="ECO:0000256" key="2">
    <source>
        <dbReference type="ARBA" id="ARBA00022737"/>
    </source>
</evidence>
<feature type="compositionally biased region" description="Polar residues" evidence="5">
    <location>
        <begin position="322"/>
        <end position="342"/>
    </location>
</feature>
<keyword evidence="7" id="KW-1185">Reference proteome</keyword>
<feature type="compositionally biased region" description="Low complexity" evidence="5">
    <location>
        <begin position="275"/>
        <end position="284"/>
    </location>
</feature>
<sequence>MVIHKEFQIEEHAAMLQNKAILHNNILQKRKEQLKNWENSELNKICPKKKSSHLSKVKFQNDDIFLSACQSADEDEVEELLNKGSDINCANIDGVTALHQAVIDGNMDFVRFLVQHNADINAQDNEGWTPLHAAVCCGNLNITKYLYEHNADLACVNIDKELPIDLAESDEMRNYLGELMRSKNIDEKTARESEYTKMLEDCRSLIQSGSSLDTPHPKTGATLLHMAASRGYVKIIEMLLAAGADVNAVDFEGWTPLQAAEHWGEKEAVRILSQQIPPTQSTSQEEAESVRKSKSKLKRSTRRSTQGVTLEQLEEAAGCHNGSHNNSDTNGNCHNHQVANQDPNDDLPPPIQYTRVGSENGINIKTKCDSLLHSYITEKALPGTSAVDQKIQRIVDSNKKLRQQLEEAEKNLYNRRQRPREEYNSIGSNSSSDDSLHRDALKQVAEMKLKLQEMEREKTALEGAFGRSETQLKRFKTIAEQAEKESEELQKQNRQLKKEKGELFKKSGGTRVKLEVNAVRSIENFSMGTRGAASTEYFLEKGYAVIFFYREESLKPYSRRYLHFFEHLDLSDDGKPTHKIQSKDGELQLTLNIVPKLLERLVEKVVPNAYIISFKLETDESILLQKSKGALEKYGHHAVIGNLLQTRKKTVVFVYPNNKPIETINIEKPDEENGVEEIEEKIVEKLVKQHEEFIKEQNKATYNGKEIYY</sequence>
<dbReference type="GO" id="GO:0019208">
    <property type="term" value="F:phosphatase regulator activity"/>
    <property type="evidence" value="ECO:0007669"/>
    <property type="project" value="TreeGrafter"/>
</dbReference>
<reference evidence="6" key="1">
    <citation type="journal article" date="2020" name="Ecol. Evol.">
        <title>Genome structure and content of the rice root-knot nematode (Meloidogyne graminicola).</title>
        <authorList>
            <person name="Phan N.T."/>
            <person name="Danchin E.G.J."/>
            <person name="Klopp C."/>
            <person name="Perfus-Barbeoch L."/>
            <person name="Kozlowski D.K."/>
            <person name="Koutsovoulos G.D."/>
            <person name="Lopez-Roques C."/>
            <person name="Bouchez O."/>
            <person name="Zahm M."/>
            <person name="Besnard G."/>
            <person name="Bellafiore S."/>
        </authorList>
    </citation>
    <scope>NUCLEOTIDE SEQUENCE</scope>
    <source>
        <strain evidence="6">VN-18</strain>
    </source>
</reference>
<feature type="region of interest" description="Disordered" evidence="5">
    <location>
        <begin position="409"/>
        <end position="436"/>
    </location>
</feature>
<dbReference type="InterPro" id="IPR002110">
    <property type="entry name" value="Ankyrin_rpt"/>
</dbReference>
<dbReference type="PANTHER" id="PTHR24179">
    <property type="entry name" value="PROTEIN PHOSPHATASE 1 REGULATORY SUBUNIT 12"/>
    <property type="match status" value="1"/>
</dbReference>
<dbReference type="FunFam" id="1.25.40.20:FF:000898">
    <property type="entry name" value="Protein phosphatase 1 regulatory subunit 12A"/>
    <property type="match status" value="1"/>
</dbReference>
<evidence type="ECO:0000313" key="7">
    <source>
        <dbReference type="Proteomes" id="UP000605970"/>
    </source>
</evidence>
<feature type="compositionally biased region" description="Low complexity" evidence="5">
    <location>
        <begin position="424"/>
        <end position="433"/>
    </location>
</feature>
<dbReference type="GO" id="GO:0005737">
    <property type="term" value="C:cytoplasm"/>
    <property type="evidence" value="ECO:0007669"/>
    <property type="project" value="TreeGrafter"/>
</dbReference>
<dbReference type="Gene3D" id="6.10.140.390">
    <property type="match status" value="1"/>
</dbReference>
<feature type="region of interest" description="Disordered" evidence="5">
    <location>
        <begin position="275"/>
        <end position="351"/>
    </location>
</feature>
<dbReference type="PROSITE" id="PS50297">
    <property type="entry name" value="ANK_REP_REGION"/>
    <property type="match status" value="3"/>
</dbReference>
<dbReference type="GO" id="GO:0004857">
    <property type="term" value="F:enzyme inhibitor activity"/>
    <property type="evidence" value="ECO:0007669"/>
    <property type="project" value="TreeGrafter"/>
</dbReference>
<feature type="compositionally biased region" description="Basic residues" evidence="5">
    <location>
        <begin position="292"/>
        <end position="302"/>
    </location>
</feature>
<evidence type="ECO:0000256" key="1">
    <source>
        <dbReference type="ARBA" id="ARBA00022473"/>
    </source>
</evidence>
<dbReference type="Proteomes" id="UP000605970">
    <property type="component" value="Unassembled WGS sequence"/>
</dbReference>
<comment type="caution">
    <text evidence="6">The sequence shown here is derived from an EMBL/GenBank/DDBJ whole genome shotgun (WGS) entry which is preliminary data.</text>
</comment>
<dbReference type="AlphaFoldDB" id="A0A8T0A596"/>
<dbReference type="PROSITE" id="PS50088">
    <property type="entry name" value="ANK_REPEAT"/>
    <property type="match status" value="3"/>
</dbReference>
<keyword evidence="2" id="KW-0677">Repeat</keyword>
<dbReference type="InterPro" id="IPR051226">
    <property type="entry name" value="PP1_Regulatory_Subunit"/>
</dbReference>
<feature type="repeat" description="ANK" evidence="4">
    <location>
        <begin position="126"/>
        <end position="158"/>
    </location>
</feature>
<keyword evidence="4" id="KW-0040">ANK repeat</keyword>
<dbReference type="OrthoDB" id="19014at2759"/>
<proteinExistence type="inferred from homology"/>
<dbReference type="Gene3D" id="1.25.40.20">
    <property type="entry name" value="Ankyrin repeat-containing domain"/>
    <property type="match status" value="2"/>
</dbReference>
<dbReference type="SUPFAM" id="SSF48403">
    <property type="entry name" value="Ankyrin repeat"/>
    <property type="match status" value="1"/>
</dbReference>
<dbReference type="InterPro" id="IPR035929">
    <property type="entry name" value="CoaB-like_sf"/>
</dbReference>
<accession>A0A8T0A596</accession>
<dbReference type="InterPro" id="IPR036770">
    <property type="entry name" value="Ankyrin_rpt-contain_sf"/>
</dbReference>
<evidence type="ECO:0000313" key="6">
    <source>
        <dbReference type="EMBL" id="KAF7640489.1"/>
    </source>
</evidence>